<dbReference type="Proteomes" id="UP000176893">
    <property type="component" value="Unassembled WGS sequence"/>
</dbReference>
<feature type="transmembrane region" description="Helical" evidence="4">
    <location>
        <begin position="381"/>
        <end position="399"/>
    </location>
</feature>
<dbReference type="PROSITE" id="PS50005">
    <property type="entry name" value="TPR"/>
    <property type="match status" value="1"/>
</dbReference>
<feature type="repeat" description="TPR" evidence="3">
    <location>
        <begin position="456"/>
        <end position="489"/>
    </location>
</feature>
<keyword evidence="4" id="KW-1133">Transmembrane helix</keyword>
<feature type="transmembrane region" description="Helical" evidence="4">
    <location>
        <begin position="7"/>
        <end position="26"/>
    </location>
</feature>
<sequence>MIFNREFVIIFILAIILSFLVFGNGISGEFVFDDVTVVQNRGDLTDPSNFFNLFISPYHQNMPKTGLYRPLAMASYAINHYINSSLSSSTSSGQAAGFHVVNIIIHVLNSFLVFWLIYFLFKNKFLSYATFLLFLTHPIHTEAVTSIVGRAELLSFLFSIISIYFFVNKNKILSSISFLLALLSKESALMVLPVILYIDFVVLHKKIKESIGNMLFFFLPFGLYAILRYKALGSYFFGAATTTIVENHLIFSSFLERIFTAFKVLFMYVERLVWPIHLSADYSFNTIQTVSNPFVSLESAVGILILILLVVLIVFYKKVNKEISFGAVLFLFPYLIISNLIKPVGTIMGERLMYFPSFGFTIIIAWILKKVIEYKKLDAKVVYGFLTVVLIFYGVRTIVRNKDWRDSQTLFNATVKESPNSLITRTALAGVHIRAGEWDLAKEQLQIARNIYENNSHLQNLLGVVADHEKNYVLAEEKFKKSLELNPDATNSSINLARLYLKQGRLQEAGDNFLKVINFYATAEYIIKYSYVQIALNKPDKALEMMSKYFGSSLDNPDISAVVGTAYFVKKEYKQALIYLKNAQTFGNKAPEIGEMIKIAESNL</sequence>
<keyword evidence="2 3" id="KW-0802">TPR repeat</keyword>
<evidence type="ECO:0000256" key="2">
    <source>
        <dbReference type="ARBA" id="ARBA00022803"/>
    </source>
</evidence>
<feature type="transmembrane region" description="Helical" evidence="4">
    <location>
        <begin position="210"/>
        <end position="227"/>
    </location>
</feature>
<keyword evidence="1" id="KW-0677">Repeat</keyword>
<dbReference type="InterPro" id="IPR019734">
    <property type="entry name" value="TPR_rpt"/>
</dbReference>
<proteinExistence type="predicted"/>
<comment type="caution">
    <text evidence="5">The sequence shown here is derived from an EMBL/GenBank/DDBJ whole genome shotgun (WGS) entry which is preliminary data.</text>
</comment>
<dbReference type="InterPro" id="IPR052346">
    <property type="entry name" value="O-mannosyl-transferase_TMTC"/>
</dbReference>
<feature type="transmembrane region" description="Helical" evidence="4">
    <location>
        <begin position="147"/>
        <end position="167"/>
    </location>
</feature>
<dbReference type="EMBL" id="MGJB01000006">
    <property type="protein sequence ID" value="OGM98982.1"/>
    <property type="molecule type" value="Genomic_DNA"/>
</dbReference>
<evidence type="ECO:0000256" key="1">
    <source>
        <dbReference type="ARBA" id="ARBA00022737"/>
    </source>
</evidence>
<dbReference type="SUPFAM" id="SSF48452">
    <property type="entry name" value="TPR-like"/>
    <property type="match status" value="1"/>
</dbReference>
<feature type="transmembrane region" description="Helical" evidence="4">
    <location>
        <begin position="353"/>
        <end position="369"/>
    </location>
</feature>
<dbReference type="InterPro" id="IPR011990">
    <property type="entry name" value="TPR-like_helical_dom_sf"/>
</dbReference>
<dbReference type="Gene3D" id="1.25.40.10">
    <property type="entry name" value="Tetratricopeptide repeat domain"/>
    <property type="match status" value="1"/>
</dbReference>
<evidence type="ECO:0000313" key="6">
    <source>
        <dbReference type="Proteomes" id="UP000176893"/>
    </source>
</evidence>
<feature type="transmembrane region" description="Helical" evidence="4">
    <location>
        <begin position="96"/>
        <end position="118"/>
    </location>
</feature>
<evidence type="ECO:0000313" key="5">
    <source>
        <dbReference type="EMBL" id="OGM98982.1"/>
    </source>
</evidence>
<dbReference type="STRING" id="1802661.A2649_01300"/>
<feature type="transmembrane region" description="Helical" evidence="4">
    <location>
        <begin position="294"/>
        <end position="316"/>
    </location>
</feature>
<dbReference type="Pfam" id="PF14559">
    <property type="entry name" value="TPR_19"/>
    <property type="match status" value="1"/>
</dbReference>
<evidence type="ECO:0000256" key="4">
    <source>
        <dbReference type="SAM" id="Phobius"/>
    </source>
</evidence>
<organism evidence="5 6">
    <name type="scientific">Candidatus Yanofskybacteria bacterium RIFCSPHIGHO2_01_FULL_41_26</name>
    <dbReference type="NCBI Taxonomy" id="1802661"/>
    <lineage>
        <taxon>Bacteria</taxon>
        <taxon>Candidatus Yanofskyibacteriota</taxon>
    </lineage>
</organism>
<dbReference type="PANTHER" id="PTHR44227">
    <property type="match status" value="1"/>
</dbReference>
<feature type="transmembrane region" description="Helical" evidence="4">
    <location>
        <begin position="179"/>
        <end position="198"/>
    </location>
</feature>
<protein>
    <submittedName>
        <fullName evidence="5">Uncharacterized protein</fullName>
    </submittedName>
</protein>
<name>A0A1F8EDT7_9BACT</name>
<dbReference type="UniPathway" id="UPA00378"/>
<dbReference type="AlphaFoldDB" id="A0A1F8EDT7"/>
<keyword evidence="4" id="KW-0812">Transmembrane</keyword>
<dbReference type="SMART" id="SM00028">
    <property type="entry name" value="TPR"/>
    <property type="match status" value="4"/>
</dbReference>
<feature type="transmembrane region" description="Helical" evidence="4">
    <location>
        <begin position="323"/>
        <end position="341"/>
    </location>
</feature>
<keyword evidence="4" id="KW-0472">Membrane</keyword>
<reference evidence="5 6" key="1">
    <citation type="journal article" date="2016" name="Nat. Commun.">
        <title>Thousands of microbial genomes shed light on interconnected biogeochemical processes in an aquifer system.</title>
        <authorList>
            <person name="Anantharaman K."/>
            <person name="Brown C.T."/>
            <person name="Hug L.A."/>
            <person name="Sharon I."/>
            <person name="Castelle C.J."/>
            <person name="Probst A.J."/>
            <person name="Thomas B.C."/>
            <person name="Singh A."/>
            <person name="Wilkins M.J."/>
            <person name="Karaoz U."/>
            <person name="Brodie E.L."/>
            <person name="Williams K.H."/>
            <person name="Hubbard S.S."/>
            <person name="Banfield J.F."/>
        </authorList>
    </citation>
    <scope>NUCLEOTIDE SEQUENCE [LARGE SCALE GENOMIC DNA]</scope>
</reference>
<accession>A0A1F8EDT7</accession>
<evidence type="ECO:0000256" key="3">
    <source>
        <dbReference type="PROSITE-ProRule" id="PRU00339"/>
    </source>
</evidence>
<gene>
    <name evidence="5" type="ORF">A2649_01300</name>
</gene>
<dbReference type="PANTHER" id="PTHR44227:SF3">
    <property type="entry name" value="PROTEIN O-MANNOSYL-TRANSFERASE TMTC4"/>
    <property type="match status" value="1"/>
</dbReference>